<organism evidence="2">
    <name type="scientific">Pseudo-nitzschia australis</name>
    <dbReference type="NCBI Taxonomy" id="44445"/>
    <lineage>
        <taxon>Eukaryota</taxon>
        <taxon>Sar</taxon>
        <taxon>Stramenopiles</taxon>
        <taxon>Ochrophyta</taxon>
        <taxon>Bacillariophyta</taxon>
        <taxon>Bacillariophyceae</taxon>
        <taxon>Bacillariophycidae</taxon>
        <taxon>Bacillariales</taxon>
        <taxon>Bacillariaceae</taxon>
        <taxon>Pseudo-nitzschia</taxon>
    </lineage>
</organism>
<dbReference type="EMBL" id="HBIX01034497">
    <property type="protein sequence ID" value="CAE0729768.1"/>
    <property type="molecule type" value="Transcribed_RNA"/>
</dbReference>
<evidence type="ECO:0000313" key="2">
    <source>
        <dbReference type="EMBL" id="CAE0729768.1"/>
    </source>
</evidence>
<feature type="region of interest" description="Disordered" evidence="1">
    <location>
        <begin position="143"/>
        <end position="164"/>
    </location>
</feature>
<gene>
    <name evidence="2" type="ORF">PAUS00366_LOCUS22553</name>
</gene>
<protein>
    <submittedName>
        <fullName evidence="2">Uncharacterized protein</fullName>
    </submittedName>
</protein>
<name>A0A7S4AXT7_9STRA</name>
<reference evidence="2" key="1">
    <citation type="submission" date="2021-01" db="EMBL/GenBank/DDBJ databases">
        <authorList>
            <person name="Corre E."/>
            <person name="Pelletier E."/>
            <person name="Niang G."/>
            <person name="Scheremetjew M."/>
            <person name="Finn R."/>
            <person name="Kale V."/>
            <person name="Holt S."/>
            <person name="Cochrane G."/>
            <person name="Meng A."/>
            <person name="Brown T."/>
            <person name="Cohen L."/>
        </authorList>
    </citation>
    <scope>NUCLEOTIDE SEQUENCE</scope>
    <source>
        <strain evidence="2">10249 10 AB</strain>
    </source>
</reference>
<evidence type="ECO:0000256" key="1">
    <source>
        <dbReference type="SAM" id="MobiDB-lite"/>
    </source>
</evidence>
<dbReference type="AlphaFoldDB" id="A0A7S4AXT7"/>
<proteinExistence type="predicted"/>
<feature type="compositionally biased region" description="Basic and acidic residues" evidence="1">
    <location>
        <begin position="143"/>
        <end position="152"/>
    </location>
</feature>
<accession>A0A7S4AXT7</accession>
<sequence length="292" mass="33085">MVKSHCRVFRANLDDVENLSYGKGAKKQRGTGSRYKCHRLNRDERRLYDVAKRDGYLTVKGSGYRKERKGSPVWNTHRQRCDALEELCVVIEKRSDTDRIVIDFSTLRVPDDSSLVAFILEKVFQPKHPEFYDALIDRKLGKNNDDEHKDSGDTSPSVENTTHRTIDWEAVTTRPIWGVDERLIAVTCERHVAKSIATDVLRETRSSLFSFFLADADKDVDNIAVAVDEETTTIIQPNLGGLLEVERGTSSTGGVNYDHGETERLETVAATFEDQKNSIGSDDIDCIDWNDI</sequence>